<organism evidence="2 3">
    <name type="scientific">Asparagus officinalis</name>
    <name type="common">Garden asparagus</name>
    <dbReference type="NCBI Taxonomy" id="4686"/>
    <lineage>
        <taxon>Eukaryota</taxon>
        <taxon>Viridiplantae</taxon>
        <taxon>Streptophyta</taxon>
        <taxon>Embryophyta</taxon>
        <taxon>Tracheophyta</taxon>
        <taxon>Spermatophyta</taxon>
        <taxon>Magnoliopsida</taxon>
        <taxon>Liliopsida</taxon>
        <taxon>Asparagales</taxon>
        <taxon>Asparagaceae</taxon>
        <taxon>Asparagoideae</taxon>
        <taxon>Asparagus</taxon>
    </lineage>
</organism>
<evidence type="ECO:0000313" key="3">
    <source>
        <dbReference type="Proteomes" id="UP000243459"/>
    </source>
</evidence>
<dbReference type="AlphaFoldDB" id="A0A5P1FS28"/>
<dbReference type="Proteomes" id="UP000243459">
    <property type="component" value="Chromosome 1"/>
</dbReference>
<keyword evidence="3" id="KW-1185">Reference proteome</keyword>
<protein>
    <submittedName>
        <fullName evidence="2">Uncharacterized protein</fullName>
    </submittedName>
</protein>
<dbReference type="EMBL" id="CM007381">
    <property type="protein sequence ID" value="ONK81125.1"/>
    <property type="molecule type" value="Genomic_DNA"/>
</dbReference>
<sequence>MLLTSVTSRPPHLFPSPEVSTAAALSNRQSSPPIRPCCRRCCLLPQPQNPNPLPQPSPQSTQMADVIRIRFLNVLLDSLATAGLVEKAPNLLRALKGRFGDEGDDELGLEPSLNTYILLKG</sequence>
<evidence type="ECO:0000313" key="2">
    <source>
        <dbReference type="EMBL" id="ONK81125.1"/>
    </source>
</evidence>
<reference evidence="3" key="1">
    <citation type="journal article" date="2017" name="Nat. Commun.">
        <title>The asparagus genome sheds light on the origin and evolution of a young Y chromosome.</title>
        <authorList>
            <person name="Harkess A."/>
            <person name="Zhou J."/>
            <person name="Xu C."/>
            <person name="Bowers J.E."/>
            <person name="Van der Hulst R."/>
            <person name="Ayyampalayam S."/>
            <person name="Mercati F."/>
            <person name="Riccardi P."/>
            <person name="McKain M.R."/>
            <person name="Kakrana A."/>
            <person name="Tang H."/>
            <person name="Ray J."/>
            <person name="Groenendijk J."/>
            <person name="Arikit S."/>
            <person name="Mathioni S.M."/>
            <person name="Nakano M."/>
            <person name="Shan H."/>
            <person name="Telgmann-Rauber A."/>
            <person name="Kanno A."/>
            <person name="Yue Z."/>
            <person name="Chen H."/>
            <person name="Li W."/>
            <person name="Chen Y."/>
            <person name="Xu X."/>
            <person name="Zhang Y."/>
            <person name="Luo S."/>
            <person name="Chen H."/>
            <person name="Gao J."/>
            <person name="Mao Z."/>
            <person name="Pires J.C."/>
            <person name="Luo M."/>
            <person name="Kudrna D."/>
            <person name="Wing R.A."/>
            <person name="Meyers B.C."/>
            <person name="Yi K."/>
            <person name="Kong H."/>
            <person name="Lavrijsen P."/>
            <person name="Sunseri F."/>
            <person name="Falavigna A."/>
            <person name="Ye Y."/>
            <person name="Leebens-Mack J.H."/>
            <person name="Chen G."/>
        </authorList>
    </citation>
    <scope>NUCLEOTIDE SEQUENCE [LARGE SCALE GENOMIC DNA]</scope>
    <source>
        <strain evidence="3">cv. DH0086</strain>
    </source>
</reference>
<feature type="region of interest" description="Disordered" evidence="1">
    <location>
        <begin position="1"/>
        <end position="33"/>
    </location>
</feature>
<evidence type="ECO:0000256" key="1">
    <source>
        <dbReference type="SAM" id="MobiDB-lite"/>
    </source>
</evidence>
<proteinExistence type="predicted"/>
<name>A0A5P1FS28_ASPOF</name>
<accession>A0A5P1FS28</accession>
<dbReference type="Gramene" id="ONK81125">
    <property type="protein sequence ID" value="ONK81125"/>
    <property type="gene ID" value="A4U43_C01F25570"/>
</dbReference>
<gene>
    <name evidence="2" type="ORF">A4U43_C01F25570</name>
</gene>